<dbReference type="NCBIfam" id="NF033516">
    <property type="entry name" value="transpos_IS3"/>
    <property type="match status" value="1"/>
</dbReference>
<dbReference type="InterPro" id="IPR012337">
    <property type="entry name" value="RNaseH-like_sf"/>
</dbReference>
<reference evidence="3" key="1">
    <citation type="journal article" date="2019" name="Int. J. Syst. Evol. Microbiol.">
        <title>The Global Catalogue of Microorganisms (GCM) 10K type strain sequencing project: providing services to taxonomists for standard genome sequencing and annotation.</title>
        <authorList>
            <consortium name="The Broad Institute Genomics Platform"/>
            <consortium name="The Broad Institute Genome Sequencing Center for Infectious Disease"/>
            <person name="Wu L."/>
            <person name="Ma J."/>
        </authorList>
    </citation>
    <scope>NUCLEOTIDE SEQUENCE [LARGE SCALE GENOMIC DNA]</scope>
    <source>
        <strain evidence="3">CGMCC 4.7357</strain>
    </source>
</reference>
<evidence type="ECO:0000259" key="1">
    <source>
        <dbReference type="PROSITE" id="PS50994"/>
    </source>
</evidence>
<protein>
    <submittedName>
        <fullName evidence="2">IS3 family transposase</fullName>
    </submittedName>
</protein>
<proteinExistence type="predicted"/>
<accession>A0ABV9K5U5</accession>
<evidence type="ECO:0000313" key="2">
    <source>
        <dbReference type="EMBL" id="MFC4665354.1"/>
    </source>
</evidence>
<name>A0ABV9K5U5_9PORP</name>
<dbReference type="InterPro" id="IPR036397">
    <property type="entry name" value="RNaseH_sf"/>
</dbReference>
<evidence type="ECO:0000313" key="3">
    <source>
        <dbReference type="Proteomes" id="UP001596020"/>
    </source>
</evidence>
<dbReference type="RefSeq" id="WP_380077411.1">
    <property type="nucleotide sequence ID" value="NZ_JBHSGO010000034.1"/>
</dbReference>
<dbReference type="InterPro" id="IPR050900">
    <property type="entry name" value="Transposase_IS3/IS150/IS904"/>
</dbReference>
<dbReference type="SUPFAM" id="SSF53098">
    <property type="entry name" value="Ribonuclease H-like"/>
    <property type="match status" value="1"/>
</dbReference>
<keyword evidence="3" id="KW-1185">Reference proteome</keyword>
<sequence>MSRTVTQYKEEKSVSISGVCRLLGVSRQKYYRQQWSISKSRERATEVVEMVREVRLEMPRIGTRKLYHMLHLPLREKKVGRDRLFAILRANHLLIQPARSYHRTTNSYHRFRKHKNLIENMVVSRPEEVWVSDITYIGNRNGHMYLSLITDAYSKKIMGYDLSDSLETQGPLNALKMANRNRLYKDVPLIHHSDRGIQYCSNAYQKLLKRYRITPSMTESYDPYANAVAERVNGILKQEFLLEELNLPSQHMKQAVKDAICKYNRLRPHFSCGYNTPEYMHHQNRVKIKTYKKKQIIKAGLDNLFEK</sequence>
<organism evidence="2 3">
    <name type="scientific">Falsiporphyromonas endometrii</name>
    <dbReference type="NCBI Taxonomy" id="1387297"/>
    <lineage>
        <taxon>Bacteria</taxon>
        <taxon>Pseudomonadati</taxon>
        <taxon>Bacteroidota</taxon>
        <taxon>Bacteroidia</taxon>
        <taxon>Bacteroidales</taxon>
        <taxon>Porphyromonadaceae</taxon>
        <taxon>Falsiporphyromonas</taxon>
    </lineage>
</organism>
<comment type="caution">
    <text evidence="2">The sequence shown here is derived from an EMBL/GenBank/DDBJ whole genome shotgun (WGS) entry which is preliminary data.</text>
</comment>
<gene>
    <name evidence="2" type="ORF">ACFO3G_01790</name>
</gene>
<dbReference type="Gene3D" id="3.30.420.10">
    <property type="entry name" value="Ribonuclease H-like superfamily/Ribonuclease H"/>
    <property type="match status" value="1"/>
</dbReference>
<dbReference type="PROSITE" id="PS50994">
    <property type="entry name" value="INTEGRASE"/>
    <property type="match status" value="1"/>
</dbReference>
<dbReference type="PANTHER" id="PTHR46889">
    <property type="entry name" value="TRANSPOSASE INSF FOR INSERTION SEQUENCE IS3B-RELATED"/>
    <property type="match status" value="1"/>
</dbReference>
<dbReference type="EMBL" id="JBHSGO010000034">
    <property type="protein sequence ID" value="MFC4665354.1"/>
    <property type="molecule type" value="Genomic_DNA"/>
</dbReference>
<dbReference type="InterPro" id="IPR048020">
    <property type="entry name" value="Transpos_IS3"/>
</dbReference>
<dbReference type="Proteomes" id="UP001596020">
    <property type="component" value="Unassembled WGS sequence"/>
</dbReference>
<dbReference type="InterPro" id="IPR001584">
    <property type="entry name" value="Integrase_cat-core"/>
</dbReference>
<feature type="domain" description="Integrase catalytic" evidence="1">
    <location>
        <begin position="122"/>
        <end position="284"/>
    </location>
</feature>
<dbReference type="Pfam" id="PF00665">
    <property type="entry name" value="rve"/>
    <property type="match status" value="1"/>
</dbReference>
<dbReference type="PANTHER" id="PTHR46889:SF5">
    <property type="entry name" value="INTEGRASE PROTEIN"/>
    <property type="match status" value="1"/>
</dbReference>